<evidence type="ECO:0008006" key="4">
    <source>
        <dbReference type="Google" id="ProtNLM"/>
    </source>
</evidence>
<evidence type="ECO:0000313" key="3">
    <source>
        <dbReference type="Proteomes" id="UP000295361"/>
    </source>
</evidence>
<dbReference type="InParanoid" id="A0A4R6QKK6"/>
<feature type="signal peptide" evidence="1">
    <location>
        <begin position="1"/>
        <end position="23"/>
    </location>
</feature>
<dbReference type="Proteomes" id="UP000295361">
    <property type="component" value="Unassembled WGS sequence"/>
</dbReference>
<evidence type="ECO:0000256" key="1">
    <source>
        <dbReference type="SAM" id="SignalP"/>
    </source>
</evidence>
<gene>
    <name evidence="2" type="ORF">DES47_105479</name>
</gene>
<protein>
    <recommendedName>
        <fullName evidence="4">DUF481 domain-containing protein</fullName>
    </recommendedName>
</protein>
<dbReference type="EMBL" id="SNXS01000005">
    <property type="protein sequence ID" value="TDP63473.1"/>
    <property type="molecule type" value="Genomic_DNA"/>
</dbReference>
<name>A0A4R6QKK6_9BURK</name>
<dbReference type="RefSeq" id="WP_133702633.1">
    <property type="nucleotide sequence ID" value="NZ_SNXS01000005.1"/>
</dbReference>
<proteinExistence type="predicted"/>
<keyword evidence="3" id="KW-1185">Reference proteome</keyword>
<feature type="chain" id="PRO_5020459302" description="DUF481 domain-containing protein" evidence="1">
    <location>
        <begin position="24"/>
        <end position="202"/>
    </location>
</feature>
<reference evidence="2 3" key="1">
    <citation type="submission" date="2019-03" db="EMBL/GenBank/DDBJ databases">
        <title>Genomic Encyclopedia of Type Strains, Phase IV (KMG-IV): sequencing the most valuable type-strain genomes for metagenomic binning, comparative biology and taxonomic classification.</title>
        <authorList>
            <person name="Goeker M."/>
        </authorList>
    </citation>
    <scope>NUCLEOTIDE SEQUENCE [LARGE SCALE GENOMIC DNA]</scope>
    <source>
        <strain evidence="2 3">DSM 16998</strain>
    </source>
</reference>
<sequence>MKAPCPAQCICLLLTASALTTQAQMSGWTETAQANLAPAALRLSQSQAEPLATAGSTPMVDALTGQSHTARQTMLWAVHPSGLGLGFGVEQRSSAFGSLAAQRLSFDPTTRQAGMLMGLSVATGKHSYLTLQTPLLTSTARAPPEEGLLQQDARQLRMGLVFQTRNKYADLRQGLRMELSAQTTLSVRPRSGRLGFTLHSSW</sequence>
<dbReference type="OrthoDB" id="9152065at2"/>
<keyword evidence="1" id="KW-0732">Signal</keyword>
<dbReference type="AlphaFoldDB" id="A0A4R6QKK6"/>
<evidence type="ECO:0000313" key="2">
    <source>
        <dbReference type="EMBL" id="TDP63473.1"/>
    </source>
</evidence>
<comment type="caution">
    <text evidence="2">The sequence shown here is derived from an EMBL/GenBank/DDBJ whole genome shotgun (WGS) entry which is preliminary data.</text>
</comment>
<organism evidence="2 3">
    <name type="scientific">Roseateles toxinivorans</name>
    <dbReference type="NCBI Taxonomy" id="270368"/>
    <lineage>
        <taxon>Bacteria</taxon>
        <taxon>Pseudomonadati</taxon>
        <taxon>Pseudomonadota</taxon>
        <taxon>Betaproteobacteria</taxon>
        <taxon>Burkholderiales</taxon>
        <taxon>Sphaerotilaceae</taxon>
        <taxon>Roseateles</taxon>
    </lineage>
</organism>
<accession>A0A4R6QKK6</accession>